<sequence>MVSVTFEELHGEGDDLSSTTLDLLPETKLTDVVAVLKSEGYRAPDAFVRARQDGSRGPQYIPGNVYDLEDRLQRLEVTADCPSSFVEQRINIDDTFLHYTSLGRPGIELSAQLADGQKILIDDSLELEFHRTLRMPDDNKIHPLPASQGRFPLYNVDAFASRLPERITKRGGVFFPMWQREALWINFHNRNRKKHYAIRVNVGNVNAISGLDIYETTGKQDYIVVPGQDWLDGIAVGPGVVRQFVAMPLGSGYTVEGQVTGKESVGGIQIEVIPSHERNQHTFAYTSNQGQRLAMEEHGTPHDYYLNEKDILVTSAKLLGNPRICDLLDDAERLDGTEELTLKTIYLEPNTGVEQSIRAKGFWWSGKCSKTSKRPRLEGGPGDYYGMGMDFSAIDHNAPTTGPSSRVEMPLPPPPPPSSRGPCKLAKVHTESSPQKPRIESLMDSSVDIQPEAQSSRLQEMGIAAGGKLMQDITKDTLPRGIWNTSRKKLLDIHILHPLDFEAVTHIVPPPTPITKEEYIAAGIPFYAVEEDPDERLDGSTVLAGVKSVSAMDEDVGVQSSDTNFDPLKPKRCAKCAVRLCDCMYVSLKYPLSDYADINTLYSSIRPCNHQFCHVCIRAVASPTSRGQRRCPVCSTNVSHVAGFSAPMNIPGEETFKVDVPVIMLEVEDGRAAFQSVVKMRL</sequence>
<evidence type="ECO:0000256" key="5">
    <source>
        <dbReference type="SAM" id="MobiDB-lite"/>
    </source>
</evidence>
<keyword evidence="1" id="KW-0479">Metal-binding</keyword>
<keyword evidence="3" id="KW-0862">Zinc</keyword>
<dbReference type="PROSITE" id="PS50089">
    <property type="entry name" value="ZF_RING_2"/>
    <property type="match status" value="1"/>
</dbReference>
<dbReference type="RefSeq" id="XP_026607002.1">
    <property type="nucleotide sequence ID" value="XM_026743839.1"/>
</dbReference>
<dbReference type="InterPro" id="IPR001841">
    <property type="entry name" value="Znf_RING"/>
</dbReference>
<keyword evidence="8" id="KW-1185">Reference proteome</keyword>
<dbReference type="Gene3D" id="3.30.40.10">
    <property type="entry name" value="Zinc/RING finger domain, C3HC4 (zinc finger)"/>
    <property type="match status" value="1"/>
</dbReference>
<dbReference type="AlphaFoldDB" id="A0A3D8SW73"/>
<dbReference type="GO" id="GO:0008270">
    <property type="term" value="F:zinc ion binding"/>
    <property type="evidence" value="ECO:0007669"/>
    <property type="project" value="UniProtKB-KW"/>
</dbReference>
<evidence type="ECO:0000259" key="6">
    <source>
        <dbReference type="PROSITE" id="PS50089"/>
    </source>
</evidence>
<protein>
    <recommendedName>
        <fullName evidence="6">RING-type domain-containing protein</fullName>
    </recommendedName>
</protein>
<evidence type="ECO:0000313" key="8">
    <source>
        <dbReference type="Proteomes" id="UP000256690"/>
    </source>
</evidence>
<keyword evidence="2 4" id="KW-0863">Zinc-finger</keyword>
<gene>
    <name evidence="7" type="ORF">DSM5745_01823</name>
</gene>
<dbReference type="InterPro" id="IPR017907">
    <property type="entry name" value="Znf_RING_CS"/>
</dbReference>
<dbReference type="STRING" id="1810919.A0A3D8SW73"/>
<accession>A0A3D8SW73</accession>
<dbReference type="SUPFAM" id="SSF57850">
    <property type="entry name" value="RING/U-box"/>
    <property type="match status" value="1"/>
</dbReference>
<proteinExistence type="predicted"/>
<feature type="region of interest" description="Disordered" evidence="5">
    <location>
        <begin position="396"/>
        <end position="425"/>
    </location>
</feature>
<dbReference type="Proteomes" id="UP000256690">
    <property type="component" value="Unassembled WGS sequence"/>
</dbReference>
<dbReference type="InterPro" id="IPR013083">
    <property type="entry name" value="Znf_RING/FYVE/PHD"/>
</dbReference>
<feature type="compositionally biased region" description="Pro residues" evidence="5">
    <location>
        <begin position="410"/>
        <end position="419"/>
    </location>
</feature>
<dbReference type="GeneID" id="38112193"/>
<evidence type="ECO:0000313" key="7">
    <source>
        <dbReference type="EMBL" id="RDW90048.1"/>
    </source>
</evidence>
<dbReference type="InterPro" id="IPR018957">
    <property type="entry name" value="Znf_C3HC4_RING-type"/>
</dbReference>
<dbReference type="PROSITE" id="PS00518">
    <property type="entry name" value="ZF_RING_1"/>
    <property type="match status" value="1"/>
</dbReference>
<name>A0A3D8SW73_9EURO</name>
<dbReference type="EMBL" id="PVWQ01000002">
    <property type="protein sequence ID" value="RDW90048.1"/>
    <property type="molecule type" value="Genomic_DNA"/>
</dbReference>
<evidence type="ECO:0000256" key="3">
    <source>
        <dbReference type="ARBA" id="ARBA00022833"/>
    </source>
</evidence>
<reference evidence="7 8" key="1">
    <citation type="journal article" date="2018" name="IMA Fungus">
        <title>IMA Genome-F 9: Draft genome sequence of Annulohypoxylon stygium, Aspergillus mulundensis, Berkeleyomyces basicola (syn. Thielaviopsis basicola), Ceratocystis smalleyi, two Cercospora beticola strains, Coleophoma cylindrospora, Fusarium fracticaudum, Phialophora cf. hyalina, and Morchella septimelata.</title>
        <authorList>
            <person name="Wingfield B.D."/>
            <person name="Bills G.F."/>
            <person name="Dong Y."/>
            <person name="Huang W."/>
            <person name="Nel W.J."/>
            <person name="Swalarsk-Parry B.S."/>
            <person name="Vaghefi N."/>
            <person name="Wilken P.M."/>
            <person name="An Z."/>
            <person name="de Beer Z.W."/>
            <person name="De Vos L."/>
            <person name="Chen L."/>
            <person name="Duong T.A."/>
            <person name="Gao Y."/>
            <person name="Hammerbacher A."/>
            <person name="Kikkert J.R."/>
            <person name="Li Y."/>
            <person name="Li H."/>
            <person name="Li K."/>
            <person name="Li Q."/>
            <person name="Liu X."/>
            <person name="Ma X."/>
            <person name="Naidoo K."/>
            <person name="Pethybridge S.J."/>
            <person name="Sun J."/>
            <person name="Steenkamp E.T."/>
            <person name="van der Nest M.A."/>
            <person name="van Wyk S."/>
            <person name="Wingfield M.J."/>
            <person name="Xiong C."/>
            <person name="Yue Q."/>
            <person name="Zhang X."/>
        </authorList>
    </citation>
    <scope>NUCLEOTIDE SEQUENCE [LARGE SCALE GENOMIC DNA]</scope>
    <source>
        <strain evidence="7 8">DSM 5745</strain>
    </source>
</reference>
<organism evidence="7 8">
    <name type="scientific">Aspergillus mulundensis</name>
    <dbReference type="NCBI Taxonomy" id="1810919"/>
    <lineage>
        <taxon>Eukaryota</taxon>
        <taxon>Fungi</taxon>
        <taxon>Dikarya</taxon>
        <taxon>Ascomycota</taxon>
        <taxon>Pezizomycotina</taxon>
        <taxon>Eurotiomycetes</taxon>
        <taxon>Eurotiomycetidae</taxon>
        <taxon>Eurotiales</taxon>
        <taxon>Aspergillaceae</taxon>
        <taxon>Aspergillus</taxon>
        <taxon>Aspergillus subgen. Nidulantes</taxon>
    </lineage>
</organism>
<comment type="caution">
    <text evidence="7">The sequence shown here is derived from an EMBL/GenBank/DDBJ whole genome shotgun (WGS) entry which is preliminary data.</text>
</comment>
<evidence type="ECO:0000256" key="2">
    <source>
        <dbReference type="ARBA" id="ARBA00022771"/>
    </source>
</evidence>
<feature type="domain" description="RING-type" evidence="6">
    <location>
        <begin position="573"/>
        <end position="635"/>
    </location>
</feature>
<evidence type="ECO:0000256" key="1">
    <source>
        <dbReference type="ARBA" id="ARBA00022723"/>
    </source>
</evidence>
<evidence type="ECO:0000256" key="4">
    <source>
        <dbReference type="PROSITE-ProRule" id="PRU00175"/>
    </source>
</evidence>
<dbReference type="Pfam" id="PF00097">
    <property type="entry name" value="zf-C3HC4"/>
    <property type="match status" value="1"/>
</dbReference>
<dbReference type="OrthoDB" id="428577at2759"/>